<evidence type="ECO:0000313" key="2">
    <source>
        <dbReference type="EMBL" id="KAG1274650.1"/>
    </source>
</evidence>
<feature type="region of interest" description="Disordered" evidence="1">
    <location>
        <begin position="21"/>
        <end position="40"/>
    </location>
</feature>
<sequence length="81" mass="8578">MPSMFGMLTSVTTALKRWPLARPSATAPSSASSTAKPAEVRAKETIWRIDAESSTTKIRALMQRSPQISGCHGLRPGPGPG</sequence>
<dbReference type="Proteomes" id="UP000716291">
    <property type="component" value="Unassembled WGS sequence"/>
</dbReference>
<organism evidence="2 3">
    <name type="scientific">Rhizopus oryzae</name>
    <name type="common">Mucormycosis agent</name>
    <name type="synonym">Rhizopus arrhizus var. delemar</name>
    <dbReference type="NCBI Taxonomy" id="64495"/>
    <lineage>
        <taxon>Eukaryota</taxon>
        <taxon>Fungi</taxon>
        <taxon>Fungi incertae sedis</taxon>
        <taxon>Mucoromycota</taxon>
        <taxon>Mucoromycotina</taxon>
        <taxon>Mucoromycetes</taxon>
        <taxon>Mucorales</taxon>
        <taxon>Mucorineae</taxon>
        <taxon>Rhizopodaceae</taxon>
        <taxon>Rhizopus</taxon>
    </lineage>
</organism>
<name>A0A9P7BJ67_RHIOR</name>
<proteinExistence type="predicted"/>
<evidence type="ECO:0000313" key="3">
    <source>
        <dbReference type="Proteomes" id="UP000716291"/>
    </source>
</evidence>
<dbReference type="AlphaFoldDB" id="A0A9P7BJ67"/>
<reference evidence="2" key="1">
    <citation type="journal article" date="2020" name="Microb. Genom.">
        <title>Genetic diversity of clinical and environmental Mucorales isolates obtained from an investigation of mucormycosis cases among solid organ transplant recipients.</title>
        <authorList>
            <person name="Nguyen M.H."/>
            <person name="Kaul D."/>
            <person name="Muto C."/>
            <person name="Cheng S.J."/>
            <person name="Richter R.A."/>
            <person name="Bruno V.M."/>
            <person name="Liu G."/>
            <person name="Beyhan S."/>
            <person name="Sundermann A.J."/>
            <person name="Mounaud S."/>
            <person name="Pasculle A.W."/>
            <person name="Nierman W.C."/>
            <person name="Driscoll E."/>
            <person name="Cumbie R."/>
            <person name="Clancy C.J."/>
            <person name="Dupont C.L."/>
        </authorList>
    </citation>
    <scope>NUCLEOTIDE SEQUENCE</scope>
    <source>
        <strain evidence="2">GL11</strain>
    </source>
</reference>
<feature type="compositionally biased region" description="Low complexity" evidence="1">
    <location>
        <begin position="23"/>
        <end position="37"/>
    </location>
</feature>
<comment type="caution">
    <text evidence="2">The sequence shown here is derived from an EMBL/GenBank/DDBJ whole genome shotgun (WGS) entry which is preliminary data.</text>
</comment>
<protein>
    <submittedName>
        <fullName evidence="2">Uncharacterized protein</fullName>
    </submittedName>
</protein>
<evidence type="ECO:0000256" key="1">
    <source>
        <dbReference type="SAM" id="MobiDB-lite"/>
    </source>
</evidence>
<accession>A0A9P7BJ67</accession>
<keyword evidence="3" id="KW-1185">Reference proteome</keyword>
<dbReference type="EMBL" id="JAANQT010011008">
    <property type="protein sequence ID" value="KAG1274650.1"/>
    <property type="molecule type" value="Genomic_DNA"/>
</dbReference>
<gene>
    <name evidence="2" type="ORF">G6F64_015078</name>
</gene>